<feature type="binding site" evidence="13">
    <location>
        <position position="114"/>
    </location>
    <ligand>
        <name>FMN</name>
        <dbReference type="ChEBI" id="CHEBI:58210"/>
    </ligand>
</feature>
<feature type="binding site" evidence="13">
    <location>
        <position position="35"/>
    </location>
    <ligand>
        <name>substrate</name>
    </ligand>
</feature>
<dbReference type="Pfam" id="PF01180">
    <property type="entry name" value="DHO_dh"/>
    <property type="match status" value="1"/>
</dbReference>
<dbReference type="PROSITE" id="PS00912">
    <property type="entry name" value="DHODEHASE_2"/>
    <property type="match status" value="1"/>
</dbReference>
<comment type="similarity">
    <text evidence="4 13">Belongs to the dihydroorotate dehydrogenase family. Type 1 subfamily.</text>
</comment>
<evidence type="ECO:0000256" key="10">
    <source>
        <dbReference type="ARBA" id="ARBA00023002"/>
    </source>
</evidence>
<dbReference type="OMA" id="FDFAHFD"/>
<evidence type="ECO:0000256" key="7">
    <source>
        <dbReference type="ARBA" id="ARBA00022630"/>
    </source>
</evidence>
<evidence type="ECO:0000259" key="14">
    <source>
        <dbReference type="Pfam" id="PF01180"/>
    </source>
</evidence>
<evidence type="ECO:0000256" key="3">
    <source>
        <dbReference type="ARBA" id="ARBA00004715"/>
    </source>
</evidence>
<feature type="binding site" evidence="13">
    <location>
        <begin position="59"/>
        <end position="63"/>
    </location>
    <ligand>
        <name>substrate</name>
    </ligand>
</feature>
<dbReference type="Gene3D" id="3.20.20.70">
    <property type="entry name" value="Aldolase class I"/>
    <property type="match status" value="1"/>
</dbReference>
<feature type="binding site" evidence="13">
    <location>
        <position position="114"/>
    </location>
    <ligand>
        <name>substrate</name>
    </ligand>
</feature>
<evidence type="ECO:0000256" key="12">
    <source>
        <dbReference type="ARBA" id="ARBA00048996"/>
    </source>
</evidence>
<dbReference type="EC" id="1.3.-.-" evidence="13"/>
<comment type="catalytic activity">
    <reaction evidence="13">
        <text>(S)-dihydroorotate + A = orotate + AH2</text>
        <dbReference type="Rhea" id="RHEA:18073"/>
        <dbReference type="ChEBI" id="CHEBI:13193"/>
        <dbReference type="ChEBI" id="CHEBI:17499"/>
        <dbReference type="ChEBI" id="CHEBI:30839"/>
        <dbReference type="ChEBI" id="CHEBI:30864"/>
    </reaction>
</comment>
<evidence type="ECO:0000256" key="1">
    <source>
        <dbReference type="ARBA" id="ARBA00003616"/>
    </source>
</evidence>
<comment type="subunit">
    <text evidence="5">Heterotetramer of 2 PyrK and 2 PyrD type B subunits.</text>
</comment>
<dbReference type="SMR" id="A0A101ERG5"/>
<feature type="binding site" evidence="13">
    <location>
        <begin position="180"/>
        <end position="181"/>
    </location>
    <ligand>
        <name>substrate</name>
    </ligand>
</feature>
<organism evidence="15 16">
    <name type="scientific">Thermotoga petrophila</name>
    <dbReference type="NCBI Taxonomy" id="93929"/>
    <lineage>
        <taxon>Bacteria</taxon>
        <taxon>Thermotogati</taxon>
        <taxon>Thermotogota</taxon>
        <taxon>Thermotogae</taxon>
        <taxon>Thermotogales</taxon>
        <taxon>Thermotogaceae</taxon>
        <taxon>Thermotoga</taxon>
    </lineage>
</organism>
<reference evidence="15 16" key="1">
    <citation type="journal article" date="2015" name="MBio">
        <title>Genome-Resolved Metagenomic Analysis Reveals Roles for Candidate Phyla and Other Microbial Community Members in Biogeochemical Transformations in Oil Reservoirs.</title>
        <authorList>
            <person name="Hu P."/>
            <person name="Tom L."/>
            <person name="Singh A."/>
            <person name="Thomas B.C."/>
            <person name="Baker B.J."/>
            <person name="Piceno Y.M."/>
            <person name="Andersen G.L."/>
            <person name="Banfield J.F."/>
        </authorList>
    </citation>
    <scope>NUCLEOTIDE SEQUENCE [LARGE SCALE GENOMIC DNA]</scope>
    <source>
        <strain evidence="15">46_26</strain>
    </source>
</reference>
<evidence type="ECO:0000256" key="6">
    <source>
        <dbReference type="ARBA" id="ARBA00022490"/>
    </source>
</evidence>
<protein>
    <recommendedName>
        <fullName evidence="13">Dihydroorotate dehydrogenase</fullName>
        <shortName evidence="13">DHOD</shortName>
        <shortName evidence="13">DHODase</shortName>
        <shortName evidence="13">DHOdehase</shortName>
        <ecNumber evidence="13">1.3.-.-</ecNumber>
    </recommendedName>
</protein>
<feature type="binding site" evidence="13">
    <location>
        <begin position="35"/>
        <end position="36"/>
    </location>
    <ligand>
        <name>FMN</name>
        <dbReference type="ChEBI" id="CHEBI:58210"/>
    </ligand>
</feature>
<feature type="binding site" evidence="13">
    <location>
        <position position="12"/>
    </location>
    <ligand>
        <name>FMN</name>
        <dbReference type="ChEBI" id="CHEBI:58210"/>
    </ligand>
</feature>
<gene>
    <name evidence="13" type="primary">pyrD</name>
    <name evidence="15" type="ORF">XD57_0485</name>
</gene>
<comment type="caution">
    <text evidence="15">The sequence shown here is derived from an EMBL/GenBank/DDBJ whole genome shotgun (WGS) entry which is preliminary data.</text>
</comment>
<comment type="catalytic activity">
    <reaction evidence="12">
        <text>(S)-dihydroorotate + NAD(+) = orotate + NADH + H(+)</text>
        <dbReference type="Rhea" id="RHEA:13513"/>
        <dbReference type="ChEBI" id="CHEBI:15378"/>
        <dbReference type="ChEBI" id="CHEBI:30839"/>
        <dbReference type="ChEBI" id="CHEBI:30864"/>
        <dbReference type="ChEBI" id="CHEBI:57540"/>
        <dbReference type="ChEBI" id="CHEBI:57945"/>
        <dbReference type="EC" id="1.3.1.14"/>
    </reaction>
</comment>
<evidence type="ECO:0000256" key="13">
    <source>
        <dbReference type="HAMAP-Rule" id="MF_00224"/>
    </source>
</evidence>
<feature type="binding site" evidence="13">
    <location>
        <position position="199"/>
    </location>
    <ligand>
        <name>FMN</name>
        <dbReference type="ChEBI" id="CHEBI:58210"/>
    </ligand>
</feature>
<evidence type="ECO:0000256" key="9">
    <source>
        <dbReference type="ARBA" id="ARBA00022975"/>
    </source>
</evidence>
<comment type="pathway">
    <text evidence="3">Pyrimidine metabolism; UMP biosynthesis via de novo pathway; orotate from (S)-dihydroorotate (NAD(+) route): step 1/1.</text>
</comment>
<dbReference type="PROSITE" id="PS00911">
    <property type="entry name" value="DHODEHASE_1"/>
    <property type="match status" value="1"/>
</dbReference>
<dbReference type="InterPro" id="IPR024920">
    <property type="entry name" value="Dihydroorotate_DH_1"/>
</dbReference>
<dbReference type="PANTHER" id="PTHR48109:SF1">
    <property type="entry name" value="DIHYDROOROTATE DEHYDROGENASE (FUMARATE)"/>
    <property type="match status" value="1"/>
</dbReference>
<dbReference type="FunFam" id="3.20.20.70:FF:000339">
    <property type="entry name" value="Dihydroorotate dehydrogenase family protein"/>
    <property type="match status" value="1"/>
</dbReference>
<comment type="subcellular location">
    <subcellularLocation>
        <location evidence="2 13">Cytoplasm</location>
    </subcellularLocation>
</comment>
<dbReference type="InterPro" id="IPR005720">
    <property type="entry name" value="Dihydroorotate_DH_cat"/>
</dbReference>
<dbReference type="GO" id="GO:0004589">
    <property type="term" value="F:dihydroorotate dehydrogenase (NAD+) activity"/>
    <property type="evidence" value="ECO:0007669"/>
    <property type="project" value="UniProtKB-EC"/>
</dbReference>
<keyword evidence="9 13" id="KW-0665">Pyrimidine biosynthesis</keyword>
<comment type="function">
    <text evidence="1">Catalyzes the conversion of dihydroorotate to orotate with NAD(+) as electron acceptor.</text>
</comment>
<evidence type="ECO:0000256" key="5">
    <source>
        <dbReference type="ARBA" id="ARBA00011669"/>
    </source>
</evidence>
<comment type="caution">
    <text evidence="13">Lacks conserved residue(s) required for the propagation of feature annotation.</text>
</comment>
<evidence type="ECO:0000256" key="2">
    <source>
        <dbReference type="ARBA" id="ARBA00004496"/>
    </source>
</evidence>
<comment type="cofactor">
    <cofactor evidence="13">
        <name>FMN</name>
        <dbReference type="ChEBI" id="CHEBI:58210"/>
    </cofactor>
    <text evidence="13">Binds 1 FMN per subunit.</text>
</comment>
<dbReference type="SUPFAM" id="SSF51395">
    <property type="entry name" value="FMN-linked oxidoreductases"/>
    <property type="match status" value="1"/>
</dbReference>
<proteinExistence type="inferred from homology"/>
<accession>A0A101ERG5</accession>
<dbReference type="InterPro" id="IPR012135">
    <property type="entry name" value="Dihydroorotate_DH_1_2"/>
</dbReference>
<dbReference type="InterPro" id="IPR050074">
    <property type="entry name" value="DHO_dehydrogenase"/>
</dbReference>
<dbReference type="Proteomes" id="UP000058636">
    <property type="component" value="Unassembled WGS sequence"/>
</dbReference>
<keyword evidence="11" id="KW-0520">NAD</keyword>
<name>A0A101ERG5_9THEM</name>
<feature type="binding site" evidence="13">
    <location>
        <begin position="248"/>
        <end position="249"/>
    </location>
    <ligand>
        <name>FMN</name>
        <dbReference type="ChEBI" id="CHEBI:58210"/>
    </ligand>
</feature>
<feature type="binding site" evidence="13">
    <location>
        <position position="179"/>
    </location>
    <ligand>
        <name>FMN</name>
        <dbReference type="ChEBI" id="CHEBI:58210"/>
    </ligand>
</feature>
<feature type="active site" description="Nucleophile" evidence="13">
    <location>
        <position position="117"/>
    </location>
</feature>
<dbReference type="EMBL" id="LGFG01000026">
    <property type="protein sequence ID" value="KUK23405.1"/>
    <property type="molecule type" value="Genomic_DNA"/>
</dbReference>
<dbReference type="GO" id="GO:0044205">
    <property type="term" value="P:'de novo' UMP biosynthetic process"/>
    <property type="evidence" value="ECO:0007669"/>
    <property type="project" value="UniProtKB-UniRule"/>
</dbReference>
<feature type="domain" description="Dihydroorotate dehydrogenase catalytic" evidence="14">
    <location>
        <begin position="2"/>
        <end position="266"/>
    </location>
</feature>
<dbReference type="InterPro" id="IPR001295">
    <property type="entry name" value="Dihydroorotate_DH_CS"/>
</dbReference>
<evidence type="ECO:0000256" key="8">
    <source>
        <dbReference type="ARBA" id="ARBA00022643"/>
    </source>
</evidence>
<dbReference type="InterPro" id="IPR013785">
    <property type="entry name" value="Aldolase_TIM"/>
</dbReference>
<dbReference type="PATRIC" id="fig|93930.3.peg.1329"/>
<evidence type="ECO:0000256" key="4">
    <source>
        <dbReference type="ARBA" id="ARBA00008008"/>
    </source>
</evidence>
<dbReference type="GO" id="GO:0006207">
    <property type="term" value="P:'de novo' pyrimidine nucleobase biosynthetic process"/>
    <property type="evidence" value="ECO:0007669"/>
    <property type="project" value="InterPro"/>
</dbReference>
<dbReference type="GO" id="GO:0005737">
    <property type="term" value="C:cytoplasm"/>
    <property type="evidence" value="ECO:0007669"/>
    <property type="project" value="UniProtKB-SubCell"/>
</dbReference>
<feature type="binding site" evidence="13">
    <location>
        <begin position="226"/>
        <end position="227"/>
    </location>
    <ligand>
        <name>FMN</name>
        <dbReference type="ChEBI" id="CHEBI:58210"/>
    </ligand>
</feature>
<dbReference type="PIRSF" id="PIRSF000164">
    <property type="entry name" value="DHO_oxidase"/>
    <property type="match status" value="1"/>
</dbReference>
<dbReference type="UniPathway" id="UPA00070"/>
<evidence type="ECO:0000313" key="16">
    <source>
        <dbReference type="Proteomes" id="UP000058636"/>
    </source>
</evidence>
<keyword evidence="8 13" id="KW-0288">FMN</keyword>
<evidence type="ECO:0000313" key="15">
    <source>
        <dbReference type="EMBL" id="KUK23405.1"/>
    </source>
</evidence>
<dbReference type="HAMAP" id="MF_00224">
    <property type="entry name" value="DHO_dh_type1"/>
    <property type="match status" value="1"/>
</dbReference>
<evidence type="ECO:0000256" key="11">
    <source>
        <dbReference type="ARBA" id="ARBA00023027"/>
    </source>
</evidence>
<sequence length="270" mass="29742">MLELKPPLVLLSGPAGFGEYLKLMDHRYVGGVLLKTVTLHPKEGNPTPRMADSDFYVINRIGLENPGIHAFVENIPELPVPMIASLGGDSFEEYLEVARVFKKVADRFYAVEFNFSCPNVKEGGLSIVKNAEEWKKLLNTLRKELPDSFLIAKVGVEGIFVEDAAEFVMKTGWDGITLVNTVRGLHFEKDTMILGGLSGPVLKPIALRAVYEVKKRFPELFVIASGGVYSVKDAEEFLKVGADVIGVGSALFKDPGVVEEIGKYLLEVKR</sequence>
<keyword evidence="7 13" id="KW-0285">Flavoprotein</keyword>
<dbReference type="PANTHER" id="PTHR48109">
    <property type="entry name" value="DIHYDROOROTATE DEHYDROGENASE (QUINONE), MITOCHONDRIAL-RELATED"/>
    <property type="match status" value="1"/>
</dbReference>
<feature type="binding site" evidence="13">
    <location>
        <position position="153"/>
    </location>
    <ligand>
        <name>FMN</name>
        <dbReference type="ChEBI" id="CHEBI:58210"/>
    </ligand>
</feature>
<keyword evidence="10 13" id="KW-0560">Oxidoreductase</keyword>
<keyword evidence="6 13" id="KW-0963">Cytoplasm</keyword>
<dbReference type="AlphaFoldDB" id="A0A101ERG5"/>